<keyword evidence="1" id="KW-0472">Membrane</keyword>
<dbReference type="STRING" id="993689.GCA_002077135_00098"/>
<sequence>MAHSILRQNDQRKRLLAVRVIAGLVMATGFMGFITLLTLGAPGAHFIPAVILMLVAGAALTVLRHTDRAAAGARGEAIALRTALQLPSDFTVFNNVLVPGRAGGRPRELDLVAVGPHCVFVLEVKHYKGEIMGSRDAPQWKLRKVGRGGTVYYSTVSNPLRQVASASAALASYLKSHGVRSWVQGAVCFTRSYPPPPIAPGADSILVTAPETLRGLLENWKPARAGHDANAAADALRPLMAPAWVNQALRSRPELR</sequence>
<dbReference type="RefSeq" id="WP_081130162.1">
    <property type="nucleotide sequence ID" value="NZ_LDOS01000005.1"/>
</dbReference>
<dbReference type="PROSITE" id="PS50965">
    <property type="entry name" value="NERD"/>
    <property type="match status" value="1"/>
</dbReference>
<organism evidence="3 4">
    <name type="scientific">Metallibacterium scheffleri</name>
    <dbReference type="NCBI Taxonomy" id="993689"/>
    <lineage>
        <taxon>Bacteria</taxon>
        <taxon>Pseudomonadati</taxon>
        <taxon>Pseudomonadota</taxon>
        <taxon>Gammaproteobacteria</taxon>
        <taxon>Lysobacterales</taxon>
        <taxon>Rhodanobacteraceae</taxon>
        <taxon>Metallibacterium</taxon>
    </lineage>
</organism>
<comment type="caution">
    <text evidence="3">The sequence shown here is derived from an EMBL/GenBank/DDBJ whole genome shotgun (WGS) entry which is preliminary data.</text>
</comment>
<feature type="transmembrane region" description="Helical" evidence="1">
    <location>
        <begin position="16"/>
        <end position="39"/>
    </location>
</feature>
<feature type="domain" description="NERD" evidence="2">
    <location>
        <begin position="71"/>
        <end position="193"/>
    </location>
</feature>
<evidence type="ECO:0000256" key="1">
    <source>
        <dbReference type="SAM" id="Phobius"/>
    </source>
</evidence>
<dbReference type="InterPro" id="IPR011528">
    <property type="entry name" value="NERD"/>
</dbReference>
<reference evidence="3 4" key="1">
    <citation type="submission" date="2017-02" db="EMBL/GenBank/DDBJ databases">
        <title>Whole genome sequencing of Metallibacterium scheffleri DSM 24874 (T).</title>
        <authorList>
            <person name="Kumar S."/>
            <person name="Patil P."/>
            <person name="Patil P.B."/>
        </authorList>
    </citation>
    <scope>NUCLEOTIDE SEQUENCE [LARGE SCALE GENOMIC DNA]</scope>
    <source>
        <strain evidence="3 4">DSM 24874</strain>
    </source>
</reference>
<protein>
    <recommendedName>
        <fullName evidence="2">NERD domain-containing protein</fullName>
    </recommendedName>
</protein>
<evidence type="ECO:0000259" key="2">
    <source>
        <dbReference type="PROSITE" id="PS50965"/>
    </source>
</evidence>
<evidence type="ECO:0000313" key="4">
    <source>
        <dbReference type="Proteomes" id="UP000307749"/>
    </source>
</evidence>
<dbReference type="EMBL" id="MWQO01000033">
    <property type="protein sequence ID" value="THD10079.1"/>
    <property type="molecule type" value="Genomic_DNA"/>
</dbReference>
<gene>
    <name evidence="3" type="ORF">B1806_09420</name>
</gene>
<keyword evidence="4" id="KW-1185">Reference proteome</keyword>
<dbReference type="AlphaFoldDB" id="A0A4S3KMP3"/>
<name>A0A4S3KMP3_9GAMM</name>
<proteinExistence type="predicted"/>
<feature type="transmembrane region" description="Helical" evidence="1">
    <location>
        <begin position="45"/>
        <end position="63"/>
    </location>
</feature>
<keyword evidence="1" id="KW-0812">Transmembrane</keyword>
<dbReference type="Proteomes" id="UP000307749">
    <property type="component" value="Unassembled WGS sequence"/>
</dbReference>
<keyword evidence="1" id="KW-1133">Transmembrane helix</keyword>
<dbReference type="OrthoDB" id="5782056at2"/>
<accession>A0A4S3KMP3</accession>
<evidence type="ECO:0000313" key="3">
    <source>
        <dbReference type="EMBL" id="THD10079.1"/>
    </source>
</evidence>
<dbReference type="Pfam" id="PF08378">
    <property type="entry name" value="NERD"/>
    <property type="match status" value="1"/>
</dbReference>